<evidence type="ECO:0000256" key="6">
    <source>
        <dbReference type="SAM" id="Phobius"/>
    </source>
</evidence>
<keyword evidence="2" id="KW-0813">Transport</keyword>
<protein>
    <recommendedName>
        <fullName evidence="7">Major facilitator superfamily (MFS) profile domain-containing protein</fullName>
    </recommendedName>
</protein>
<comment type="caution">
    <text evidence="8">The sequence shown here is derived from an EMBL/GenBank/DDBJ whole genome shotgun (WGS) entry which is preliminary data.</text>
</comment>
<feature type="transmembrane region" description="Helical" evidence="6">
    <location>
        <begin position="75"/>
        <end position="95"/>
    </location>
</feature>
<feature type="transmembrane region" description="Helical" evidence="6">
    <location>
        <begin position="12"/>
        <end position="36"/>
    </location>
</feature>
<evidence type="ECO:0000256" key="5">
    <source>
        <dbReference type="ARBA" id="ARBA00023136"/>
    </source>
</evidence>
<evidence type="ECO:0000259" key="7">
    <source>
        <dbReference type="PROSITE" id="PS50850"/>
    </source>
</evidence>
<evidence type="ECO:0000313" key="9">
    <source>
        <dbReference type="Proteomes" id="UP000680304"/>
    </source>
</evidence>
<dbReference type="InterPro" id="IPR020846">
    <property type="entry name" value="MFS_dom"/>
</dbReference>
<feature type="transmembrane region" description="Helical" evidence="6">
    <location>
        <begin position="48"/>
        <end position="69"/>
    </location>
</feature>
<feature type="domain" description="Major facilitator superfamily (MFS) profile" evidence="7">
    <location>
        <begin position="1"/>
        <end position="119"/>
    </location>
</feature>
<organism evidence="8 9">
    <name type="scientific">Paenibacillus cisolokensis</name>
    <dbReference type="NCBI Taxonomy" id="1658519"/>
    <lineage>
        <taxon>Bacteria</taxon>
        <taxon>Bacillati</taxon>
        <taxon>Bacillota</taxon>
        <taxon>Bacilli</taxon>
        <taxon>Bacillales</taxon>
        <taxon>Paenibacillaceae</taxon>
        <taxon>Paenibacillus</taxon>
    </lineage>
</organism>
<sequence length="119" mass="12970">MPMLYGFSESYPVVLIGSGIQGIGDAIWDIGIMAYVFRLAPGREATVFGLHLLLFGIRGTIGPLLSTGLSETLPFSIMLFAASICGWVGVVIFLLPMIRSRFPIRPQSSVNIRRNHSDS</sequence>
<dbReference type="EMBL" id="BOVJ01000006">
    <property type="protein sequence ID" value="GIQ61644.1"/>
    <property type="molecule type" value="Genomic_DNA"/>
</dbReference>
<evidence type="ECO:0000256" key="1">
    <source>
        <dbReference type="ARBA" id="ARBA00004651"/>
    </source>
</evidence>
<dbReference type="InterPro" id="IPR036259">
    <property type="entry name" value="MFS_trans_sf"/>
</dbReference>
<proteinExistence type="predicted"/>
<keyword evidence="5 6" id="KW-0472">Membrane</keyword>
<reference evidence="8 9" key="1">
    <citation type="submission" date="2021-04" db="EMBL/GenBank/DDBJ databases">
        <title>Draft genome sequence of Paenibacillus cisolokensis, LC2-13A.</title>
        <authorList>
            <person name="Uke A."/>
            <person name="Chhe C."/>
            <person name="Baramee S."/>
            <person name="Kosugi A."/>
        </authorList>
    </citation>
    <scope>NUCLEOTIDE SEQUENCE [LARGE SCALE GENOMIC DNA]</scope>
    <source>
        <strain evidence="8 9">LC2-13A</strain>
    </source>
</reference>
<dbReference type="PROSITE" id="PS50850">
    <property type="entry name" value="MFS"/>
    <property type="match status" value="1"/>
</dbReference>
<keyword evidence="3 6" id="KW-0812">Transmembrane</keyword>
<comment type="subcellular location">
    <subcellularLocation>
        <location evidence="1">Cell membrane</location>
        <topology evidence="1">Multi-pass membrane protein</topology>
    </subcellularLocation>
</comment>
<name>A0ABQ4N0E6_9BACL</name>
<evidence type="ECO:0000313" key="8">
    <source>
        <dbReference type="EMBL" id="GIQ61644.1"/>
    </source>
</evidence>
<evidence type="ECO:0000256" key="4">
    <source>
        <dbReference type="ARBA" id="ARBA00022989"/>
    </source>
</evidence>
<keyword evidence="9" id="KW-1185">Reference proteome</keyword>
<evidence type="ECO:0000256" key="2">
    <source>
        <dbReference type="ARBA" id="ARBA00022448"/>
    </source>
</evidence>
<gene>
    <name evidence="8" type="ORF">PACILC2_02120</name>
</gene>
<keyword evidence="4 6" id="KW-1133">Transmembrane helix</keyword>
<dbReference type="Gene3D" id="1.20.1250.20">
    <property type="entry name" value="MFS general substrate transporter like domains"/>
    <property type="match status" value="1"/>
</dbReference>
<dbReference type="Proteomes" id="UP000680304">
    <property type="component" value="Unassembled WGS sequence"/>
</dbReference>
<accession>A0ABQ4N0E6</accession>
<dbReference type="RefSeq" id="WP_244863137.1">
    <property type="nucleotide sequence ID" value="NZ_BOVJ01000006.1"/>
</dbReference>
<dbReference type="SUPFAM" id="SSF103473">
    <property type="entry name" value="MFS general substrate transporter"/>
    <property type="match status" value="1"/>
</dbReference>
<evidence type="ECO:0000256" key="3">
    <source>
        <dbReference type="ARBA" id="ARBA00022692"/>
    </source>
</evidence>